<dbReference type="RefSeq" id="XP_006822285.1">
    <property type="nucleotide sequence ID" value="XM_006822222.1"/>
</dbReference>
<accession>A0ABM0MQJ4</accession>
<organism evidence="3 4">
    <name type="scientific">Saccoglossus kowalevskii</name>
    <name type="common">Acorn worm</name>
    <dbReference type="NCBI Taxonomy" id="10224"/>
    <lineage>
        <taxon>Eukaryota</taxon>
        <taxon>Metazoa</taxon>
        <taxon>Hemichordata</taxon>
        <taxon>Enteropneusta</taxon>
        <taxon>Harrimaniidae</taxon>
        <taxon>Saccoglossus</taxon>
    </lineage>
</organism>
<feature type="compositionally biased region" description="Polar residues" evidence="2">
    <location>
        <begin position="8"/>
        <end position="18"/>
    </location>
</feature>
<proteinExistence type="predicted"/>
<name>A0ABM0MQJ4_SACKO</name>
<evidence type="ECO:0000313" key="4">
    <source>
        <dbReference type="RefSeq" id="XP_006822285.1"/>
    </source>
</evidence>
<reference evidence="4" key="1">
    <citation type="submission" date="2025-08" db="UniProtKB">
        <authorList>
            <consortium name="RefSeq"/>
        </authorList>
    </citation>
    <scope>IDENTIFICATION</scope>
    <source>
        <tissue evidence="4">Testes</tissue>
    </source>
</reference>
<dbReference type="Pfam" id="PF15372">
    <property type="entry name" value="DUF4600"/>
    <property type="match status" value="1"/>
</dbReference>
<dbReference type="InterPro" id="IPR028022">
    <property type="entry name" value="DUF4600"/>
</dbReference>
<evidence type="ECO:0000256" key="1">
    <source>
        <dbReference type="SAM" id="Coils"/>
    </source>
</evidence>
<feature type="region of interest" description="Disordered" evidence="2">
    <location>
        <begin position="1"/>
        <end position="20"/>
    </location>
</feature>
<feature type="region of interest" description="Disordered" evidence="2">
    <location>
        <begin position="230"/>
        <end position="277"/>
    </location>
</feature>
<protein>
    <submittedName>
        <fullName evidence="4">Coiled-coil domain-containing protein 169-like</fullName>
    </submittedName>
</protein>
<evidence type="ECO:0000256" key="2">
    <source>
        <dbReference type="SAM" id="MobiDB-lite"/>
    </source>
</evidence>
<dbReference type="Proteomes" id="UP000694865">
    <property type="component" value="Unplaced"/>
</dbReference>
<keyword evidence="1" id="KW-0175">Coiled coil</keyword>
<sequence length="277" mass="32209">MLTPRLLSPSTYYRTRPTSARRMSLEPLPYDASQQLRMRTGYLGPTTLQQYSMAIGDTMNEGDYDTDRLRTELQQEKQMKEMLEQSTQELRITVSELEKRLDGVGEEGNEWKTRYETQEELNQQLEKQILMLKDKIDDAKQSARDGNTSQMKSYDELSEAALKKLIRRLDRDKLSLDSQMRDYEWRLDQESKAFHKANDERKNYLTEISQAAKIKHNDAKSSIDEIKKRNAFGGGSYSDPMASPRSYHNVPDNQRILDPRRGPIKKTAAVKQLPKLH</sequence>
<evidence type="ECO:0000313" key="3">
    <source>
        <dbReference type="Proteomes" id="UP000694865"/>
    </source>
</evidence>
<feature type="coiled-coil region" evidence="1">
    <location>
        <begin position="66"/>
        <end position="142"/>
    </location>
</feature>
<keyword evidence="3" id="KW-1185">Reference proteome</keyword>
<gene>
    <name evidence="4" type="primary">LOC100375592</name>
</gene>
<dbReference type="PANTHER" id="PTHR28671:SF3">
    <property type="entry name" value="COILED-COIL DOMAIN-CONTAINING PROTEIN 169"/>
    <property type="match status" value="1"/>
</dbReference>
<dbReference type="PANTHER" id="PTHR28671">
    <property type="entry name" value="COILED-COIL DOMAIN-CONTAINING PROTEIN 169"/>
    <property type="match status" value="1"/>
</dbReference>
<dbReference type="GeneID" id="100375592"/>